<accession>A0A0E9PRC1</accession>
<proteinExistence type="predicted"/>
<name>A0A0E9PRC1_ANGAN</name>
<organism evidence="1">
    <name type="scientific">Anguilla anguilla</name>
    <name type="common">European freshwater eel</name>
    <name type="synonym">Muraena anguilla</name>
    <dbReference type="NCBI Taxonomy" id="7936"/>
    <lineage>
        <taxon>Eukaryota</taxon>
        <taxon>Metazoa</taxon>
        <taxon>Chordata</taxon>
        <taxon>Craniata</taxon>
        <taxon>Vertebrata</taxon>
        <taxon>Euteleostomi</taxon>
        <taxon>Actinopterygii</taxon>
        <taxon>Neopterygii</taxon>
        <taxon>Teleostei</taxon>
        <taxon>Anguilliformes</taxon>
        <taxon>Anguillidae</taxon>
        <taxon>Anguilla</taxon>
    </lineage>
</organism>
<reference evidence="1" key="1">
    <citation type="submission" date="2014-11" db="EMBL/GenBank/DDBJ databases">
        <authorList>
            <person name="Amaro Gonzalez C."/>
        </authorList>
    </citation>
    <scope>NUCLEOTIDE SEQUENCE</scope>
</reference>
<sequence length="34" mass="3888">MAGMLSRQVTPWQVTCTIPIQHWEIGTLQGFTQK</sequence>
<evidence type="ECO:0000313" key="1">
    <source>
        <dbReference type="EMBL" id="JAH06393.1"/>
    </source>
</evidence>
<protein>
    <submittedName>
        <fullName evidence="1">Uncharacterized protein</fullName>
    </submittedName>
</protein>
<reference evidence="1" key="2">
    <citation type="journal article" date="2015" name="Fish Shellfish Immunol.">
        <title>Early steps in the European eel (Anguilla anguilla)-Vibrio vulnificus interaction in the gills: Role of the RtxA13 toxin.</title>
        <authorList>
            <person name="Callol A."/>
            <person name="Pajuelo D."/>
            <person name="Ebbesson L."/>
            <person name="Teles M."/>
            <person name="MacKenzie S."/>
            <person name="Amaro C."/>
        </authorList>
    </citation>
    <scope>NUCLEOTIDE SEQUENCE</scope>
</reference>
<dbReference type="EMBL" id="GBXM01102184">
    <property type="protein sequence ID" value="JAH06393.1"/>
    <property type="molecule type" value="Transcribed_RNA"/>
</dbReference>
<dbReference type="AlphaFoldDB" id="A0A0E9PRC1"/>